<dbReference type="Pfam" id="PF20523">
    <property type="entry name" value="DUF6738"/>
    <property type="match status" value="1"/>
</dbReference>
<name>A0A151QLN2_CAJCA</name>
<proteinExistence type="predicted"/>
<dbReference type="InterPro" id="IPR021109">
    <property type="entry name" value="Peptidase_aspartic_dom_sf"/>
</dbReference>
<feature type="domain" description="Integrase zinc-binding" evidence="1">
    <location>
        <begin position="266"/>
        <end position="323"/>
    </location>
</feature>
<dbReference type="InterPro" id="IPR041588">
    <property type="entry name" value="Integrase_H2C2"/>
</dbReference>
<feature type="domain" description="DUF6738" evidence="2">
    <location>
        <begin position="2"/>
        <end position="65"/>
    </location>
</feature>
<dbReference type="AlphaFoldDB" id="A0A151QLN2"/>
<dbReference type="Gramene" id="C.cajan_47378.t">
    <property type="protein sequence ID" value="C.cajan_47378.t"/>
    <property type="gene ID" value="C.cajan_47378"/>
</dbReference>
<accession>A0A151QLN2</accession>
<dbReference type="Gene3D" id="1.10.340.70">
    <property type="match status" value="1"/>
</dbReference>
<evidence type="ECO:0000313" key="4">
    <source>
        <dbReference type="Proteomes" id="UP000075243"/>
    </source>
</evidence>
<evidence type="ECO:0000259" key="2">
    <source>
        <dbReference type="Pfam" id="PF20523"/>
    </source>
</evidence>
<dbReference type="Gene3D" id="2.40.70.10">
    <property type="entry name" value="Acid Proteases"/>
    <property type="match status" value="1"/>
</dbReference>
<dbReference type="Proteomes" id="UP000075243">
    <property type="component" value="Unassembled WGS sequence"/>
</dbReference>
<protein>
    <submittedName>
        <fullName evidence="3">Uncharacterized protein</fullName>
    </submittedName>
</protein>
<evidence type="ECO:0000259" key="1">
    <source>
        <dbReference type="Pfam" id="PF17921"/>
    </source>
</evidence>
<evidence type="ECO:0000313" key="3">
    <source>
        <dbReference type="EMBL" id="KYP31203.1"/>
    </source>
</evidence>
<feature type="non-terminal residue" evidence="3">
    <location>
        <position position="1"/>
    </location>
</feature>
<dbReference type="InterPro" id="IPR046626">
    <property type="entry name" value="DUF6738"/>
</dbReference>
<sequence length="327" mass="37209">CMTRNNPGILHPFDPKIDRTFLRLFREHIVPPPESDSHSVSVASEVDLTKNMGDQPAPRERTLREMAAPDFTPAKVCGICTSINHPTDCPSLQDSSAGPDAPQAYAANIYNNRPLMSQDVLVRVGELIFPANFYVLDMEEGFYHGYVPIILGRPFLKTDQTKIDVYVGTLSMKFGDIVVHFNILDAMKFLSEAHSIFRADLIDDLVDEHIHDFDSSHAKKHSFLFYLYRCLSCIQIDKLKSDAKYYVWDDPFLWKLCSDQVIRRCIPNHEIQSVLNFFYASTVGGHLGSQRTARKVLDFGFYWPTIFKDAWRICSTCEECQRAGGAI</sequence>
<keyword evidence="4" id="KW-1185">Reference proteome</keyword>
<gene>
    <name evidence="3" type="ORF">KK1_048699</name>
</gene>
<dbReference type="Pfam" id="PF17921">
    <property type="entry name" value="Integrase_H2C2"/>
    <property type="match status" value="1"/>
</dbReference>
<dbReference type="EMBL" id="KQ486291">
    <property type="protein sequence ID" value="KYP31203.1"/>
    <property type="molecule type" value="Genomic_DNA"/>
</dbReference>
<dbReference type="PANTHER" id="PTHR33067:SF15">
    <property type="entry name" value="RNA-DIRECTED DNA POLYMERASE"/>
    <property type="match status" value="1"/>
</dbReference>
<dbReference type="PANTHER" id="PTHR33067">
    <property type="entry name" value="RNA-DIRECTED DNA POLYMERASE-RELATED"/>
    <property type="match status" value="1"/>
</dbReference>
<organism evidence="3 4">
    <name type="scientific">Cajanus cajan</name>
    <name type="common">Pigeon pea</name>
    <name type="synonym">Cajanus indicus</name>
    <dbReference type="NCBI Taxonomy" id="3821"/>
    <lineage>
        <taxon>Eukaryota</taxon>
        <taxon>Viridiplantae</taxon>
        <taxon>Streptophyta</taxon>
        <taxon>Embryophyta</taxon>
        <taxon>Tracheophyta</taxon>
        <taxon>Spermatophyta</taxon>
        <taxon>Magnoliopsida</taxon>
        <taxon>eudicotyledons</taxon>
        <taxon>Gunneridae</taxon>
        <taxon>Pentapetalae</taxon>
        <taxon>rosids</taxon>
        <taxon>fabids</taxon>
        <taxon>Fabales</taxon>
        <taxon>Fabaceae</taxon>
        <taxon>Papilionoideae</taxon>
        <taxon>50 kb inversion clade</taxon>
        <taxon>NPAAA clade</taxon>
        <taxon>indigoferoid/millettioid clade</taxon>
        <taxon>Phaseoleae</taxon>
        <taxon>Cajanus</taxon>
    </lineage>
</organism>
<reference evidence="3" key="1">
    <citation type="journal article" date="2012" name="Nat. Biotechnol.">
        <title>Draft genome sequence of pigeonpea (Cajanus cajan), an orphan legume crop of resource-poor farmers.</title>
        <authorList>
            <person name="Varshney R.K."/>
            <person name="Chen W."/>
            <person name="Li Y."/>
            <person name="Bharti A.K."/>
            <person name="Saxena R.K."/>
            <person name="Schlueter J.A."/>
            <person name="Donoghue M.T."/>
            <person name="Azam S."/>
            <person name="Fan G."/>
            <person name="Whaley A.M."/>
            <person name="Farmer A.D."/>
            <person name="Sheridan J."/>
            <person name="Iwata A."/>
            <person name="Tuteja R."/>
            <person name="Penmetsa R.V."/>
            <person name="Wu W."/>
            <person name="Upadhyaya H.D."/>
            <person name="Yang S.P."/>
            <person name="Shah T."/>
            <person name="Saxena K.B."/>
            <person name="Michael T."/>
            <person name="McCombie W.R."/>
            <person name="Yang B."/>
            <person name="Zhang G."/>
            <person name="Yang H."/>
            <person name="Wang J."/>
            <person name="Spillane C."/>
            <person name="Cook D.R."/>
            <person name="May G.D."/>
            <person name="Xu X."/>
            <person name="Jackson S.A."/>
        </authorList>
    </citation>
    <scope>NUCLEOTIDE SEQUENCE [LARGE SCALE GENOMIC DNA]</scope>
</reference>